<gene>
    <name evidence="2" type="ORF">SLEP1_g9498</name>
</gene>
<dbReference type="EMBL" id="BPVZ01000010">
    <property type="protein sequence ID" value="GKU96243.1"/>
    <property type="molecule type" value="Genomic_DNA"/>
</dbReference>
<proteinExistence type="predicted"/>
<evidence type="ECO:0000256" key="1">
    <source>
        <dbReference type="SAM" id="MobiDB-lite"/>
    </source>
</evidence>
<comment type="caution">
    <text evidence="2">The sequence shown here is derived from an EMBL/GenBank/DDBJ whole genome shotgun (WGS) entry which is preliminary data.</text>
</comment>
<dbReference type="InterPro" id="IPR027417">
    <property type="entry name" value="P-loop_NTPase"/>
</dbReference>
<reference evidence="2 3" key="1">
    <citation type="journal article" date="2021" name="Commun. Biol.">
        <title>The genome of Shorea leprosula (Dipterocarpaceae) highlights the ecological relevance of drought in aseasonal tropical rainforests.</title>
        <authorList>
            <person name="Ng K.K.S."/>
            <person name="Kobayashi M.J."/>
            <person name="Fawcett J.A."/>
            <person name="Hatakeyama M."/>
            <person name="Paape T."/>
            <person name="Ng C.H."/>
            <person name="Ang C.C."/>
            <person name="Tnah L.H."/>
            <person name="Lee C.T."/>
            <person name="Nishiyama T."/>
            <person name="Sese J."/>
            <person name="O'Brien M.J."/>
            <person name="Copetti D."/>
            <person name="Mohd Noor M.I."/>
            <person name="Ong R.C."/>
            <person name="Putra M."/>
            <person name="Sireger I.Z."/>
            <person name="Indrioko S."/>
            <person name="Kosugi Y."/>
            <person name="Izuno A."/>
            <person name="Isagi Y."/>
            <person name="Lee S.L."/>
            <person name="Shimizu K.K."/>
        </authorList>
    </citation>
    <scope>NUCLEOTIDE SEQUENCE [LARGE SCALE GENOMIC DNA]</scope>
    <source>
        <strain evidence="2">214</strain>
    </source>
</reference>
<evidence type="ECO:0000313" key="3">
    <source>
        <dbReference type="Proteomes" id="UP001054252"/>
    </source>
</evidence>
<evidence type="ECO:0000313" key="2">
    <source>
        <dbReference type="EMBL" id="GKU96243.1"/>
    </source>
</evidence>
<dbReference type="Proteomes" id="UP001054252">
    <property type="component" value="Unassembled WGS sequence"/>
</dbReference>
<organism evidence="2 3">
    <name type="scientific">Rubroshorea leprosula</name>
    <dbReference type="NCBI Taxonomy" id="152421"/>
    <lineage>
        <taxon>Eukaryota</taxon>
        <taxon>Viridiplantae</taxon>
        <taxon>Streptophyta</taxon>
        <taxon>Embryophyta</taxon>
        <taxon>Tracheophyta</taxon>
        <taxon>Spermatophyta</taxon>
        <taxon>Magnoliopsida</taxon>
        <taxon>eudicotyledons</taxon>
        <taxon>Gunneridae</taxon>
        <taxon>Pentapetalae</taxon>
        <taxon>rosids</taxon>
        <taxon>malvids</taxon>
        <taxon>Malvales</taxon>
        <taxon>Dipterocarpaceae</taxon>
        <taxon>Rubroshorea</taxon>
    </lineage>
</organism>
<dbReference type="AlphaFoldDB" id="A0AAV5I536"/>
<feature type="region of interest" description="Disordered" evidence="1">
    <location>
        <begin position="151"/>
        <end position="170"/>
    </location>
</feature>
<dbReference type="InterPro" id="IPR036961">
    <property type="entry name" value="Kinesin_motor_dom_sf"/>
</dbReference>
<feature type="compositionally biased region" description="Polar residues" evidence="1">
    <location>
        <begin position="159"/>
        <end position="169"/>
    </location>
</feature>
<protein>
    <submittedName>
        <fullName evidence="2">Uncharacterized protein</fullName>
    </submittedName>
</protein>
<keyword evidence="3" id="KW-1185">Reference proteome</keyword>
<dbReference type="Gene3D" id="3.40.850.10">
    <property type="entry name" value="Kinesin motor domain"/>
    <property type="match status" value="1"/>
</dbReference>
<accession>A0AAV5I536</accession>
<name>A0AAV5I536_9ROSI</name>
<sequence length="201" mass="22443">MNPEAWAGDEPSLLVRDEPRRLGSRGMSLTLRNGEDLRCCESETAVSQDTSIRTYWKVKGNRISLHRPHGTPISGVSYAFDHVFDETYSNAQVYELLTRDLIHAAVEEFNGILLFLKSSKFVQSLRFGFKPLEMEKICVAVRVRPRFPKIPPLEPTGRSRATASPSTGLTALPSPASLTLLIMCSMKPTQMLKFTSFLPGI</sequence>
<dbReference type="SUPFAM" id="SSF52540">
    <property type="entry name" value="P-loop containing nucleoside triphosphate hydrolases"/>
    <property type="match status" value="1"/>
</dbReference>